<accession>K9ZPZ6</accession>
<dbReference type="KEGG" id="acy:Anacy_5953"/>
<dbReference type="AlphaFoldDB" id="K9ZPZ6"/>
<proteinExistence type="predicted"/>
<dbReference type="PATRIC" id="fig|272123.3.peg.6460"/>
<gene>
    <name evidence="1" type="ordered locus">Anacy_5953</name>
</gene>
<dbReference type="EMBL" id="CP003662">
    <property type="protein sequence ID" value="AFZ61236.1"/>
    <property type="molecule type" value="Genomic_DNA"/>
</dbReference>
<sequence>MISACTPASSQGQLFTYREGNFSIFMPGAIPEETTTAIQGITVRTWTTVKNESLYTVAHSKFANKIAPDKRQQVLQVLINAATKTNFSKGKKLSQTAVNKDGYNCQDFSLTGEPSVSVQGEAKKTGLNIKSKLYYQRNMLCIKDDQVVEAVVFTPSDEELKNNGASFIKSLNLKP</sequence>
<dbReference type="HOGENOM" id="CLU_1529483_0_0_3"/>
<geneLocation type="plasmid" evidence="1 2">
    <name>pANACY.03</name>
</geneLocation>
<name>K9ZPZ6_ANACC</name>
<dbReference type="Proteomes" id="UP000010474">
    <property type="component" value="Plasmid pANACY.03"/>
</dbReference>
<organism evidence="1 2">
    <name type="scientific">Anabaena cylindrica (strain ATCC 27899 / PCC 7122)</name>
    <dbReference type="NCBI Taxonomy" id="272123"/>
    <lineage>
        <taxon>Bacteria</taxon>
        <taxon>Bacillati</taxon>
        <taxon>Cyanobacteriota</taxon>
        <taxon>Cyanophyceae</taxon>
        <taxon>Nostocales</taxon>
        <taxon>Nostocaceae</taxon>
        <taxon>Anabaena</taxon>
    </lineage>
</organism>
<keyword evidence="1" id="KW-0614">Plasmid</keyword>
<protein>
    <submittedName>
        <fullName evidence="1">Uncharacterized protein</fullName>
    </submittedName>
</protein>
<evidence type="ECO:0000313" key="2">
    <source>
        <dbReference type="Proteomes" id="UP000010474"/>
    </source>
</evidence>
<reference evidence="2" key="1">
    <citation type="journal article" date="2013" name="Proc. Natl. Acad. Sci. U.S.A.">
        <title>Improving the coverage of the cyanobacterial phylum using diversity-driven genome sequencing.</title>
        <authorList>
            <person name="Shih P.M."/>
            <person name="Wu D."/>
            <person name="Latifi A."/>
            <person name="Axen S.D."/>
            <person name="Fewer D.P."/>
            <person name="Talla E."/>
            <person name="Calteau A."/>
            <person name="Cai F."/>
            <person name="Tandeau de Marsac N."/>
            <person name="Rippka R."/>
            <person name="Herdman M."/>
            <person name="Sivonen K."/>
            <person name="Coursin T."/>
            <person name="Laurent T."/>
            <person name="Goodwin L."/>
            <person name="Nolan M."/>
            <person name="Davenport K.W."/>
            <person name="Han C.S."/>
            <person name="Rubin E.M."/>
            <person name="Eisen J.A."/>
            <person name="Woyke T."/>
            <person name="Gugger M."/>
            <person name="Kerfeld C.A."/>
        </authorList>
    </citation>
    <scope>NUCLEOTIDE SEQUENCE [LARGE SCALE GENOMIC DNA]</scope>
    <source>
        <strain evidence="2">ATCC 27899 / PCC 7122</strain>
    </source>
</reference>
<evidence type="ECO:0000313" key="1">
    <source>
        <dbReference type="EMBL" id="AFZ61236.1"/>
    </source>
</evidence>
<dbReference type="OrthoDB" id="490714at2"/>
<keyword evidence="2" id="KW-1185">Reference proteome</keyword>